<proteinExistence type="predicted"/>
<dbReference type="EMBL" id="MBFR01000377">
    <property type="protein sequence ID" value="PVU88526.1"/>
    <property type="molecule type" value="Genomic_DNA"/>
</dbReference>
<keyword evidence="1" id="KW-0732">Signal</keyword>
<dbReference type="Proteomes" id="UP000245383">
    <property type="component" value="Unassembled WGS sequence"/>
</dbReference>
<feature type="signal peptide" evidence="1">
    <location>
        <begin position="1"/>
        <end position="22"/>
    </location>
</feature>
<name>A0A2T9YFT6_9FUNG</name>
<dbReference type="STRING" id="133385.A0A2T9YFT6"/>
<gene>
    <name evidence="3" type="ORF">BB561_004534</name>
    <name evidence="2" type="ORF">BB561_005800</name>
</gene>
<protein>
    <submittedName>
        <fullName evidence="3">Uncharacterized protein</fullName>
    </submittedName>
</protein>
<comment type="caution">
    <text evidence="3">The sequence shown here is derived from an EMBL/GenBank/DDBJ whole genome shotgun (WGS) entry which is preliminary data.</text>
</comment>
<keyword evidence="4" id="KW-1185">Reference proteome</keyword>
<sequence length="148" mass="15850">MKTTFSISAIALAFSLFTAINGECLSGRPNQLAELEATLKDAGLVGIKCRPGYIGLDCDVYDKALISKLSCYLRGKPGKHQGKVFMWQDDNNTGKWCDEKKYPPTVVAAAVAQARAAPAVAPAAERKACPLATDIQKCVNKCVDDAIN</sequence>
<accession>A0A2T9YFT6</accession>
<dbReference type="EMBL" id="MBFR01000217">
    <property type="protein sequence ID" value="PVU91169.1"/>
    <property type="molecule type" value="Genomic_DNA"/>
</dbReference>
<evidence type="ECO:0000256" key="1">
    <source>
        <dbReference type="SAM" id="SignalP"/>
    </source>
</evidence>
<feature type="chain" id="PRO_5036052042" evidence="1">
    <location>
        <begin position="23"/>
        <end position="148"/>
    </location>
</feature>
<organism evidence="3 4">
    <name type="scientific">Smittium simulii</name>
    <dbReference type="NCBI Taxonomy" id="133385"/>
    <lineage>
        <taxon>Eukaryota</taxon>
        <taxon>Fungi</taxon>
        <taxon>Fungi incertae sedis</taxon>
        <taxon>Zoopagomycota</taxon>
        <taxon>Kickxellomycotina</taxon>
        <taxon>Harpellomycetes</taxon>
        <taxon>Harpellales</taxon>
        <taxon>Legeriomycetaceae</taxon>
        <taxon>Smittium</taxon>
    </lineage>
</organism>
<reference evidence="3 4" key="1">
    <citation type="journal article" date="2018" name="MBio">
        <title>Comparative Genomics Reveals the Core Gene Toolbox for the Fungus-Insect Symbiosis.</title>
        <authorList>
            <person name="Wang Y."/>
            <person name="Stata M."/>
            <person name="Wang W."/>
            <person name="Stajich J.E."/>
            <person name="White M.M."/>
            <person name="Moncalvo J.M."/>
        </authorList>
    </citation>
    <scope>NUCLEOTIDE SEQUENCE [LARGE SCALE GENOMIC DNA]</scope>
    <source>
        <strain evidence="3 4">SWE-8-4</strain>
    </source>
</reference>
<evidence type="ECO:0000313" key="4">
    <source>
        <dbReference type="Proteomes" id="UP000245383"/>
    </source>
</evidence>
<dbReference type="AlphaFoldDB" id="A0A2T9YFT6"/>
<evidence type="ECO:0000313" key="3">
    <source>
        <dbReference type="EMBL" id="PVU91169.1"/>
    </source>
</evidence>
<evidence type="ECO:0000313" key="2">
    <source>
        <dbReference type="EMBL" id="PVU88526.1"/>
    </source>
</evidence>